<keyword evidence="7" id="KW-1185">Reference proteome</keyword>
<evidence type="ECO:0000313" key="6">
    <source>
        <dbReference type="EMBL" id="SDK10186.1"/>
    </source>
</evidence>
<dbReference type="InterPro" id="IPR011763">
    <property type="entry name" value="COA_CT_C"/>
</dbReference>
<dbReference type="EMBL" id="FNEK01000031">
    <property type="protein sequence ID" value="SDK10186.1"/>
    <property type="molecule type" value="Genomic_DNA"/>
</dbReference>
<proteinExistence type="inferred from homology"/>
<dbReference type="FunFam" id="3.90.226.10:FF:000016">
    <property type="entry name" value="Propionyl-CoA carboxylase, beta subunit"/>
    <property type="match status" value="1"/>
</dbReference>
<organism evidence="6 7">
    <name type="scientific">Aliiruegeria lutimaris</name>
    <dbReference type="NCBI Taxonomy" id="571298"/>
    <lineage>
        <taxon>Bacteria</taxon>
        <taxon>Pseudomonadati</taxon>
        <taxon>Pseudomonadota</taxon>
        <taxon>Alphaproteobacteria</taxon>
        <taxon>Rhodobacterales</taxon>
        <taxon>Roseobacteraceae</taxon>
        <taxon>Aliiruegeria</taxon>
    </lineage>
</organism>
<dbReference type="GO" id="GO:0009317">
    <property type="term" value="C:acetyl-CoA carboxylase complex"/>
    <property type="evidence" value="ECO:0007669"/>
    <property type="project" value="UniProtKB-ARBA"/>
</dbReference>
<dbReference type="PROSITE" id="PS50989">
    <property type="entry name" value="COA_CT_CTER"/>
    <property type="match status" value="1"/>
</dbReference>
<dbReference type="InterPro" id="IPR011762">
    <property type="entry name" value="COA_CT_N"/>
</dbReference>
<evidence type="ECO:0000259" key="4">
    <source>
        <dbReference type="PROSITE" id="PS50980"/>
    </source>
</evidence>
<dbReference type="GO" id="GO:0016740">
    <property type="term" value="F:transferase activity"/>
    <property type="evidence" value="ECO:0007669"/>
    <property type="project" value="UniProtKB-KW"/>
</dbReference>
<dbReference type="RefSeq" id="WP_093157676.1">
    <property type="nucleotide sequence ID" value="NZ_FNEK01000031.1"/>
</dbReference>
<protein>
    <recommendedName>
        <fullName evidence="3">Propionyl-CoA carboxylase beta chain</fullName>
    </recommendedName>
</protein>
<dbReference type="FunFam" id="3.90.226.10:FF:000017">
    <property type="entry name" value="Propionyl-CoA carboxylase subunit beta 5"/>
    <property type="match status" value="1"/>
</dbReference>
<accession>A0A1G8Z566</accession>
<sequence>MREILEELESRRASARLGGGQRRIDNQHKKGKLTARERIDLLLDEGSFEEFDMFVTHRCTEFGMENEKPAGDGVVTGWGTINGRLVYVFSQDFTVFGGSLSESHAQKICKIMDMAVQNGAPVIGLNDSGGARIQEGVDSLAGYAEVFQRNIEASGIIPQISVIMGPCAGGAVYSPAMTDFIFMVKDTSYMFVTGPDVVKTVTNEVVTAEELGGASTHTRKSSVADGAFENDVEALVEIRRLFDFLPLNNKQKAPVRPFFDDPNRTDDSLDTLIPDNAHTPYDMKELILKVADEGDFFEVQEEHAKNIITGFIRIEGQTTGVVANQPMVLAGCLDIDSSKKAARFVRFCDAFEIPILTLVDVPGFMPGTDQEYGGVIKHGAKLLFAFGEATVPKVTVITRKAYGGAYDVMSSKHLKGDINYAWPTAEIAVMGAKGAVEILHRSELGDAEKIAARTAEYEDRFANPFVAAERGFIDEVIQPRRTRLRVARAFASLRNKKVAMPWKKHNNIPL</sequence>
<dbReference type="STRING" id="571298.SAMN04488026_103114"/>
<gene>
    <name evidence="6" type="ORF">SAMN04488026_103114</name>
</gene>
<feature type="domain" description="CoA carboxyltransferase C-terminal" evidence="5">
    <location>
        <begin position="264"/>
        <end position="504"/>
    </location>
</feature>
<evidence type="ECO:0000256" key="1">
    <source>
        <dbReference type="ARBA" id="ARBA00006102"/>
    </source>
</evidence>
<dbReference type="SUPFAM" id="SSF52096">
    <property type="entry name" value="ClpP/crotonase"/>
    <property type="match status" value="2"/>
</dbReference>
<dbReference type="GO" id="GO:0015977">
    <property type="term" value="P:carbon fixation"/>
    <property type="evidence" value="ECO:0007669"/>
    <property type="project" value="UniProtKB-ARBA"/>
</dbReference>
<evidence type="ECO:0000259" key="5">
    <source>
        <dbReference type="PROSITE" id="PS50989"/>
    </source>
</evidence>
<keyword evidence="6" id="KW-0808">Transferase</keyword>
<comment type="similarity">
    <text evidence="1">Belongs to the AccD/PCCB family.</text>
</comment>
<keyword evidence="2" id="KW-0436">Ligase</keyword>
<dbReference type="InterPro" id="IPR051047">
    <property type="entry name" value="AccD/PCCB"/>
</dbReference>
<dbReference type="Proteomes" id="UP000199382">
    <property type="component" value="Unassembled WGS sequence"/>
</dbReference>
<evidence type="ECO:0000313" key="7">
    <source>
        <dbReference type="Proteomes" id="UP000199382"/>
    </source>
</evidence>
<dbReference type="InterPro" id="IPR029045">
    <property type="entry name" value="ClpP/crotonase-like_dom_sf"/>
</dbReference>
<dbReference type="PROSITE" id="PS50980">
    <property type="entry name" value="COA_CT_NTER"/>
    <property type="match status" value="1"/>
</dbReference>
<feature type="domain" description="CoA carboxyltransferase N-terminal" evidence="4">
    <location>
        <begin position="1"/>
        <end position="257"/>
    </location>
</feature>
<dbReference type="GO" id="GO:0004658">
    <property type="term" value="F:propionyl-CoA carboxylase activity"/>
    <property type="evidence" value="ECO:0007669"/>
    <property type="project" value="UniProtKB-ARBA"/>
</dbReference>
<dbReference type="Gene3D" id="3.90.226.10">
    <property type="entry name" value="2-enoyl-CoA Hydratase, Chain A, domain 1"/>
    <property type="match status" value="2"/>
</dbReference>
<dbReference type="AlphaFoldDB" id="A0A1G8Z566"/>
<evidence type="ECO:0000256" key="2">
    <source>
        <dbReference type="ARBA" id="ARBA00022598"/>
    </source>
</evidence>
<evidence type="ECO:0000256" key="3">
    <source>
        <dbReference type="ARBA" id="ARBA00074538"/>
    </source>
</evidence>
<reference evidence="6 7" key="1">
    <citation type="submission" date="2016-10" db="EMBL/GenBank/DDBJ databases">
        <authorList>
            <person name="de Groot N.N."/>
        </authorList>
    </citation>
    <scope>NUCLEOTIDE SEQUENCE [LARGE SCALE GENOMIC DNA]</scope>
    <source>
        <strain evidence="6 7">DSM 25294</strain>
    </source>
</reference>
<dbReference type="InterPro" id="IPR034733">
    <property type="entry name" value="AcCoA_carboxyl_beta"/>
</dbReference>
<dbReference type="OrthoDB" id="9803706at2"/>
<dbReference type="PANTHER" id="PTHR43842:SF2">
    <property type="entry name" value="PROPIONYL-COA CARBOXYLASE BETA CHAIN, MITOCHONDRIAL"/>
    <property type="match status" value="1"/>
</dbReference>
<dbReference type="Pfam" id="PF01039">
    <property type="entry name" value="Carboxyl_trans"/>
    <property type="match status" value="1"/>
</dbReference>
<dbReference type="PANTHER" id="PTHR43842">
    <property type="entry name" value="PROPIONYL-COA CARBOXYLASE BETA CHAIN"/>
    <property type="match status" value="1"/>
</dbReference>
<dbReference type="GO" id="GO:0003989">
    <property type="term" value="F:acetyl-CoA carboxylase activity"/>
    <property type="evidence" value="ECO:0007669"/>
    <property type="project" value="UniProtKB-ARBA"/>
</dbReference>
<name>A0A1G8Z566_9RHOB</name>